<sequence length="91" mass="9814">MALQCASNVSLYPAKERSKRIGVDRYCAAGMGVQQGFEKLVDVEVKARVDAVQPYLKTGNVAWARRGIGCIWLSALMAVLPLSVLPSCSLS</sequence>
<proteinExistence type="predicted"/>
<keyword evidence="1" id="KW-1133">Transmembrane helix</keyword>
<dbReference type="Proteomes" id="UP000298030">
    <property type="component" value="Unassembled WGS sequence"/>
</dbReference>
<protein>
    <submittedName>
        <fullName evidence="2">Uncharacterized protein</fullName>
    </submittedName>
</protein>
<evidence type="ECO:0000256" key="1">
    <source>
        <dbReference type="SAM" id="Phobius"/>
    </source>
</evidence>
<gene>
    <name evidence="2" type="ORF">FA13DRAFT_204442</name>
</gene>
<keyword evidence="1" id="KW-0812">Transmembrane</keyword>
<keyword evidence="3" id="KW-1185">Reference proteome</keyword>
<accession>A0A4Y7SFZ3</accession>
<keyword evidence="1" id="KW-0472">Membrane</keyword>
<dbReference type="EMBL" id="QPFP01000135">
    <property type="protein sequence ID" value="TEB20593.1"/>
    <property type="molecule type" value="Genomic_DNA"/>
</dbReference>
<evidence type="ECO:0000313" key="3">
    <source>
        <dbReference type="Proteomes" id="UP000298030"/>
    </source>
</evidence>
<comment type="caution">
    <text evidence="2">The sequence shown here is derived from an EMBL/GenBank/DDBJ whole genome shotgun (WGS) entry which is preliminary data.</text>
</comment>
<feature type="transmembrane region" description="Helical" evidence="1">
    <location>
        <begin position="67"/>
        <end position="85"/>
    </location>
</feature>
<name>A0A4Y7SFZ3_COPMI</name>
<dbReference type="AlphaFoldDB" id="A0A4Y7SFZ3"/>
<evidence type="ECO:0000313" key="2">
    <source>
        <dbReference type="EMBL" id="TEB20593.1"/>
    </source>
</evidence>
<reference evidence="2 3" key="1">
    <citation type="journal article" date="2019" name="Nat. Ecol. Evol.">
        <title>Megaphylogeny resolves global patterns of mushroom evolution.</title>
        <authorList>
            <person name="Varga T."/>
            <person name="Krizsan K."/>
            <person name="Foldi C."/>
            <person name="Dima B."/>
            <person name="Sanchez-Garcia M."/>
            <person name="Sanchez-Ramirez S."/>
            <person name="Szollosi G.J."/>
            <person name="Szarkandi J.G."/>
            <person name="Papp V."/>
            <person name="Albert L."/>
            <person name="Andreopoulos W."/>
            <person name="Angelini C."/>
            <person name="Antonin V."/>
            <person name="Barry K.W."/>
            <person name="Bougher N.L."/>
            <person name="Buchanan P."/>
            <person name="Buyck B."/>
            <person name="Bense V."/>
            <person name="Catcheside P."/>
            <person name="Chovatia M."/>
            <person name="Cooper J."/>
            <person name="Damon W."/>
            <person name="Desjardin D."/>
            <person name="Finy P."/>
            <person name="Geml J."/>
            <person name="Haridas S."/>
            <person name="Hughes K."/>
            <person name="Justo A."/>
            <person name="Karasinski D."/>
            <person name="Kautmanova I."/>
            <person name="Kiss B."/>
            <person name="Kocsube S."/>
            <person name="Kotiranta H."/>
            <person name="LaButti K.M."/>
            <person name="Lechner B.E."/>
            <person name="Liimatainen K."/>
            <person name="Lipzen A."/>
            <person name="Lukacs Z."/>
            <person name="Mihaltcheva S."/>
            <person name="Morgado L.N."/>
            <person name="Niskanen T."/>
            <person name="Noordeloos M.E."/>
            <person name="Ohm R.A."/>
            <person name="Ortiz-Santana B."/>
            <person name="Ovrebo C."/>
            <person name="Racz N."/>
            <person name="Riley R."/>
            <person name="Savchenko A."/>
            <person name="Shiryaev A."/>
            <person name="Soop K."/>
            <person name="Spirin V."/>
            <person name="Szebenyi C."/>
            <person name="Tomsovsky M."/>
            <person name="Tulloss R.E."/>
            <person name="Uehling J."/>
            <person name="Grigoriev I.V."/>
            <person name="Vagvolgyi C."/>
            <person name="Papp T."/>
            <person name="Martin F.M."/>
            <person name="Miettinen O."/>
            <person name="Hibbett D.S."/>
            <person name="Nagy L.G."/>
        </authorList>
    </citation>
    <scope>NUCLEOTIDE SEQUENCE [LARGE SCALE GENOMIC DNA]</scope>
    <source>
        <strain evidence="2 3">FP101781</strain>
    </source>
</reference>
<organism evidence="2 3">
    <name type="scientific">Coprinellus micaceus</name>
    <name type="common">Glistening ink-cap mushroom</name>
    <name type="synonym">Coprinus micaceus</name>
    <dbReference type="NCBI Taxonomy" id="71717"/>
    <lineage>
        <taxon>Eukaryota</taxon>
        <taxon>Fungi</taxon>
        <taxon>Dikarya</taxon>
        <taxon>Basidiomycota</taxon>
        <taxon>Agaricomycotina</taxon>
        <taxon>Agaricomycetes</taxon>
        <taxon>Agaricomycetidae</taxon>
        <taxon>Agaricales</taxon>
        <taxon>Agaricineae</taxon>
        <taxon>Psathyrellaceae</taxon>
        <taxon>Coprinellus</taxon>
    </lineage>
</organism>